<sequence length="150" mass="17710">MEEKKMNYSLESLLYGMQFRKLLEKKLAPLEKEYGLHKIDMQLLFYLSHAGEKNTSSDMMELKMFTRGHISQSLTRLQKKGYIQMEQDLEDRRCTHNYLTKEAYVVIEQVEKIYESGQNIIMKGVTEEERRILLVVAQKVNQNINDELGN</sequence>
<proteinExistence type="predicted"/>
<dbReference type="SMART" id="SM00347">
    <property type="entry name" value="HTH_MARR"/>
    <property type="match status" value="1"/>
</dbReference>
<dbReference type="SUPFAM" id="SSF46785">
    <property type="entry name" value="Winged helix' DNA-binding domain"/>
    <property type="match status" value="1"/>
</dbReference>
<dbReference type="InterPro" id="IPR000835">
    <property type="entry name" value="HTH_MarR-typ"/>
</dbReference>
<dbReference type="InterPro" id="IPR036388">
    <property type="entry name" value="WH-like_DNA-bd_sf"/>
</dbReference>
<feature type="domain" description="HTH marR-type" evidence="4">
    <location>
        <begin position="3"/>
        <end position="142"/>
    </location>
</feature>
<keyword evidence="3" id="KW-0804">Transcription</keyword>
<evidence type="ECO:0000259" key="4">
    <source>
        <dbReference type="PROSITE" id="PS50995"/>
    </source>
</evidence>
<dbReference type="PROSITE" id="PS50995">
    <property type="entry name" value="HTH_MARR_2"/>
    <property type="match status" value="1"/>
</dbReference>
<dbReference type="Proteomes" id="UP000005561">
    <property type="component" value="Unassembled WGS sequence"/>
</dbReference>
<evidence type="ECO:0000313" key="5">
    <source>
        <dbReference type="EMBL" id="EET61177.1"/>
    </source>
</evidence>
<keyword evidence="6" id="KW-1185">Reference proteome</keyword>
<accession>C6LDX4</accession>
<dbReference type="PANTHER" id="PTHR42756:SF1">
    <property type="entry name" value="TRANSCRIPTIONAL REPRESSOR OF EMRAB OPERON"/>
    <property type="match status" value="1"/>
</dbReference>
<comment type="caution">
    <text evidence="5">The sequence shown here is derived from an EMBL/GenBank/DDBJ whole genome shotgun (WGS) entry which is preliminary data.</text>
</comment>
<dbReference type="PANTHER" id="PTHR42756">
    <property type="entry name" value="TRANSCRIPTIONAL REGULATOR, MARR"/>
    <property type="match status" value="1"/>
</dbReference>
<reference evidence="5" key="1">
    <citation type="submission" date="2009-07" db="EMBL/GenBank/DDBJ databases">
        <authorList>
            <person name="Weinstock G."/>
            <person name="Sodergren E."/>
            <person name="Clifton S."/>
            <person name="Fulton L."/>
            <person name="Fulton B."/>
            <person name="Courtney L."/>
            <person name="Fronick C."/>
            <person name="Harrison M."/>
            <person name="Strong C."/>
            <person name="Farmer C."/>
            <person name="Delahaunty K."/>
            <person name="Markovic C."/>
            <person name="Hall O."/>
            <person name="Minx P."/>
            <person name="Tomlinson C."/>
            <person name="Mitreva M."/>
            <person name="Nelson J."/>
            <person name="Hou S."/>
            <person name="Wollam A."/>
            <person name="Pepin K.H."/>
            <person name="Johnson M."/>
            <person name="Bhonagiri V."/>
            <person name="Nash W.E."/>
            <person name="Warren W."/>
            <person name="Chinwalla A."/>
            <person name="Mardis E.R."/>
            <person name="Wilson R.K."/>
        </authorList>
    </citation>
    <scope>NUCLEOTIDE SEQUENCE [LARGE SCALE GENOMIC DNA]</scope>
    <source>
        <strain evidence="5">DSM 14469</strain>
    </source>
</reference>
<evidence type="ECO:0000256" key="1">
    <source>
        <dbReference type="ARBA" id="ARBA00023015"/>
    </source>
</evidence>
<organism evidence="5 6">
    <name type="scientific">Marvinbryantia formatexigens DSM 14469</name>
    <dbReference type="NCBI Taxonomy" id="478749"/>
    <lineage>
        <taxon>Bacteria</taxon>
        <taxon>Bacillati</taxon>
        <taxon>Bacillota</taxon>
        <taxon>Clostridia</taxon>
        <taxon>Lachnospirales</taxon>
        <taxon>Lachnospiraceae</taxon>
        <taxon>Marvinbryantia</taxon>
    </lineage>
</organism>
<dbReference type="Gene3D" id="1.10.10.10">
    <property type="entry name" value="Winged helix-like DNA-binding domain superfamily/Winged helix DNA-binding domain"/>
    <property type="match status" value="1"/>
</dbReference>
<evidence type="ECO:0000256" key="2">
    <source>
        <dbReference type="ARBA" id="ARBA00023125"/>
    </source>
</evidence>
<dbReference type="GO" id="GO:0003700">
    <property type="term" value="F:DNA-binding transcription factor activity"/>
    <property type="evidence" value="ECO:0007669"/>
    <property type="project" value="InterPro"/>
</dbReference>
<dbReference type="EMBL" id="ACCL02000007">
    <property type="protein sequence ID" value="EET61177.1"/>
    <property type="molecule type" value="Genomic_DNA"/>
</dbReference>
<dbReference type="STRING" id="168384.SAMN05660368_01137"/>
<keyword evidence="1" id="KW-0805">Transcription regulation</keyword>
<dbReference type="AlphaFoldDB" id="C6LDX4"/>
<name>C6LDX4_9FIRM</name>
<dbReference type="GO" id="GO:0003677">
    <property type="term" value="F:DNA binding"/>
    <property type="evidence" value="ECO:0007669"/>
    <property type="project" value="UniProtKB-KW"/>
</dbReference>
<evidence type="ECO:0000256" key="3">
    <source>
        <dbReference type="ARBA" id="ARBA00023163"/>
    </source>
</evidence>
<protein>
    <recommendedName>
        <fullName evidence="4">HTH marR-type domain-containing protein</fullName>
    </recommendedName>
</protein>
<dbReference type="eggNOG" id="COG1846">
    <property type="taxonomic scope" value="Bacteria"/>
</dbReference>
<dbReference type="Pfam" id="PF13463">
    <property type="entry name" value="HTH_27"/>
    <property type="match status" value="1"/>
</dbReference>
<keyword evidence="2" id="KW-0238">DNA-binding</keyword>
<evidence type="ECO:0000313" key="6">
    <source>
        <dbReference type="Proteomes" id="UP000005561"/>
    </source>
</evidence>
<dbReference type="InterPro" id="IPR036390">
    <property type="entry name" value="WH_DNA-bd_sf"/>
</dbReference>
<gene>
    <name evidence="5" type="ORF">BRYFOR_06822</name>
</gene>
<dbReference type="PRINTS" id="PR00598">
    <property type="entry name" value="HTHMARR"/>
</dbReference>